<reference evidence="2 4" key="1">
    <citation type="journal article" date="2008" name="Genome Biol.">
        <title>The genome sequence of the model ascomycete fungus Podospora anserina.</title>
        <authorList>
            <person name="Espagne E."/>
            <person name="Lespinet O."/>
            <person name="Malagnac F."/>
            <person name="Da Silva C."/>
            <person name="Jaillon O."/>
            <person name="Porcel B.M."/>
            <person name="Couloux A."/>
            <person name="Aury J.-M."/>
            <person name="Segurens B."/>
            <person name="Poulain J."/>
            <person name="Anthouard V."/>
            <person name="Grossetete S."/>
            <person name="Khalili H."/>
            <person name="Coppin E."/>
            <person name="Dequard-Chablat M."/>
            <person name="Picard M."/>
            <person name="Contamine V."/>
            <person name="Arnaise S."/>
            <person name="Bourdais A."/>
            <person name="Berteaux-Lecellier V."/>
            <person name="Gautheret D."/>
            <person name="de Vries R.P."/>
            <person name="Battaglia E."/>
            <person name="Coutinho P.M."/>
            <person name="Danchin E.G.J."/>
            <person name="Henrissat B."/>
            <person name="El Khoury R."/>
            <person name="Sainsard-Chanet A."/>
            <person name="Boivin A."/>
            <person name="Pinan-Lucarre B."/>
            <person name="Sellem C.H."/>
            <person name="Debuchy R."/>
            <person name="Wincker P."/>
            <person name="Weissenbach J."/>
            <person name="Silar P."/>
        </authorList>
    </citation>
    <scope>NUCLEOTIDE SEQUENCE [LARGE SCALE GENOMIC DNA]</scope>
    <source>
        <strain evidence="4">S / ATCC MYA-4624 / DSM 980 / FGSC 10383</strain>
        <strain evidence="2">S mat+</strain>
    </source>
</reference>
<reference evidence="4" key="3">
    <citation type="journal article" date="2014" name="Genetics">
        <title>Maintaining two mating types: Structure of the mating type locus and its role in heterokaryosis in Podospora anserina.</title>
        <authorList>
            <person name="Grognet P."/>
            <person name="Bidard F."/>
            <person name="Kuchly C."/>
            <person name="Tong L.C.H."/>
            <person name="Coppin E."/>
            <person name="Benkhali J.A."/>
            <person name="Couloux A."/>
            <person name="Wincker P."/>
            <person name="Debuchy R."/>
            <person name="Silar P."/>
        </authorList>
    </citation>
    <scope>GENOME REANNOTATION</scope>
    <source>
        <strain evidence="4">S / ATCC MYA-4624 / DSM 980 / FGSC 10383</strain>
    </source>
</reference>
<reference evidence="3" key="4">
    <citation type="submission" date="2015-04" db="EMBL/GenBank/DDBJ databases">
        <title>Maintaining two mating types: Structure of the mating type locus and its role in heterokaryosis in Podospora anserina.</title>
        <authorList>
            <person name="Grognet P."/>
            <person name="Bidard F."/>
            <person name="Kuchly C."/>
            <person name="Chan Ho Tong L."/>
            <person name="Coppin E."/>
            <person name="Ait Benkhali J."/>
            <person name="Couloux A."/>
            <person name="Wincker P."/>
            <person name="Debuchy R."/>
            <person name="Silar P."/>
        </authorList>
    </citation>
    <scope>NUCLEOTIDE SEQUENCE</scope>
</reference>
<dbReference type="RefSeq" id="XP_001903346.1">
    <property type="nucleotide sequence ID" value="XM_001903311.1"/>
</dbReference>
<sequence>MESTMDIAQLVAQMQDTLSTIHTTLASLNTAEHDAKLDELEARRDNTIKHLLAAFSAESEVLHQKRLAQREEIAERRRIEDEERERRRRQEDEELAERDKQEDEARDGRLLHETNEVEEETDHLMIEIEEEAQRAIDEGQKKLMGLEERRKVRNPYPRVLCVPHVLTVSPTGAQPPHRGAAEGTNHPFSTQEIEARQQPAASCGYTK</sequence>
<dbReference type="Proteomes" id="UP000001197">
    <property type="component" value="Chromosome 3"/>
</dbReference>
<protein>
    <submittedName>
        <fullName evidence="2">Podospora anserina S mat+ genomic DNA chromosome 3, supercontig 1</fullName>
    </submittedName>
</protein>
<feature type="compositionally biased region" description="Basic and acidic residues" evidence="1">
    <location>
        <begin position="79"/>
        <end position="115"/>
    </location>
</feature>
<dbReference type="AlphaFoldDB" id="B2ACF3"/>
<evidence type="ECO:0000313" key="4">
    <source>
        <dbReference type="Proteomes" id="UP000001197"/>
    </source>
</evidence>
<dbReference type="KEGG" id="pan:PODANSg358"/>
<gene>
    <name evidence="2" type="ORF">PODANS_3_860</name>
</gene>
<dbReference type="VEuPathDB" id="FungiDB:PODANS_3_860"/>
<dbReference type="GeneID" id="6187529"/>
<organism evidence="2">
    <name type="scientific">Podospora anserina (strain S / ATCC MYA-4624 / DSM 980 / FGSC 10383)</name>
    <name type="common">Pleurage anserina</name>
    <dbReference type="NCBI Taxonomy" id="515849"/>
    <lineage>
        <taxon>Eukaryota</taxon>
        <taxon>Fungi</taxon>
        <taxon>Dikarya</taxon>
        <taxon>Ascomycota</taxon>
        <taxon>Pezizomycotina</taxon>
        <taxon>Sordariomycetes</taxon>
        <taxon>Sordariomycetidae</taxon>
        <taxon>Sordariales</taxon>
        <taxon>Podosporaceae</taxon>
        <taxon>Podospora</taxon>
        <taxon>Podospora anserina</taxon>
    </lineage>
</organism>
<evidence type="ECO:0000313" key="2">
    <source>
        <dbReference type="EMBL" id="CAP61118.1"/>
    </source>
</evidence>
<dbReference type="EMBL" id="CU633448">
    <property type="protein sequence ID" value="CAP61118.1"/>
    <property type="molecule type" value="Genomic_DNA"/>
</dbReference>
<evidence type="ECO:0000313" key="3">
    <source>
        <dbReference type="EMBL" id="CDP26569.1"/>
    </source>
</evidence>
<accession>B2ACF3</accession>
<reference evidence="2" key="2">
    <citation type="submission" date="2008-07" db="EMBL/GenBank/DDBJ databases">
        <authorList>
            <person name="Genoscope - CEA"/>
        </authorList>
    </citation>
    <scope>NUCLEOTIDE SEQUENCE</scope>
    <source>
        <strain evidence="2">S mat+</strain>
    </source>
</reference>
<dbReference type="HOGENOM" id="CLU_115050_0_0_1"/>
<feature type="region of interest" description="Disordered" evidence="1">
    <location>
        <begin position="79"/>
        <end position="120"/>
    </location>
</feature>
<proteinExistence type="predicted"/>
<evidence type="ECO:0000256" key="1">
    <source>
        <dbReference type="SAM" id="MobiDB-lite"/>
    </source>
</evidence>
<feature type="region of interest" description="Disordered" evidence="1">
    <location>
        <begin position="169"/>
        <end position="207"/>
    </location>
</feature>
<dbReference type="eggNOG" id="ENOG502QZ1C">
    <property type="taxonomic scope" value="Eukaryota"/>
</dbReference>
<dbReference type="EMBL" id="FO904938">
    <property type="protein sequence ID" value="CDP26569.1"/>
    <property type="molecule type" value="Genomic_DNA"/>
</dbReference>
<keyword evidence="4" id="KW-1185">Reference proteome</keyword>
<name>B2ACF3_PODAN</name>
<dbReference type="OrthoDB" id="5245577at2759"/>